<proteinExistence type="inferred from homology"/>
<feature type="compositionally biased region" description="Polar residues" evidence="2">
    <location>
        <begin position="951"/>
        <end position="965"/>
    </location>
</feature>
<accession>A0ABM0LE57</accession>
<feature type="domain" description="Nuclear Testis protein N-terminal" evidence="3">
    <location>
        <begin position="15"/>
        <end position="503"/>
    </location>
</feature>
<dbReference type="InterPro" id="IPR024309">
    <property type="entry name" value="NUT_N"/>
</dbReference>
<protein>
    <submittedName>
        <fullName evidence="5">NUT family member 1</fullName>
    </submittedName>
</protein>
<feature type="region of interest" description="Disordered" evidence="2">
    <location>
        <begin position="337"/>
        <end position="365"/>
    </location>
</feature>
<feature type="region of interest" description="Disordered" evidence="2">
    <location>
        <begin position="1"/>
        <end position="57"/>
    </location>
</feature>
<feature type="compositionally biased region" description="Pro residues" evidence="2">
    <location>
        <begin position="22"/>
        <end position="39"/>
    </location>
</feature>
<dbReference type="InterPro" id="IPR024310">
    <property type="entry name" value="NUT"/>
</dbReference>
<dbReference type="GeneID" id="101994904"/>
<feature type="region of interest" description="Disordered" evidence="2">
    <location>
        <begin position="474"/>
        <end position="530"/>
    </location>
</feature>
<feature type="compositionally biased region" description="Basic residues" evidence="2">
    <location>
        <begin position="337"/>
        <end position="352"/>
    </location>
</feature>
<keyword evidence="4" id="KW-1185">Reference proteome</keyword>
<dbReference type="PANTHER" id="PTHR22879">
    <property type="entry name" value="NUT FAMILY MEMBER 1"/>
    <property type="match status" value="1"/>
</dbReference>
<gene>
    <name evidence="5" type="primary">Nutm1</name>
</gene>
<evidence type="ECO:0000256" key="2">
    <source>
        <dbReference type="SAM" id="MobiDB-lite"/>
    </source>
</evidence>
<evidence type="ECO:0000259" key="3">
    <source>
        <dbReference type="Pfam" id="PF12881"/>
    </source>
</evidence>
<feature type="region of interest" description="Disordered" evidence="2">
    <location>
        <begin position="941"/>
        <end position="1000"/>
    </location>
</feature>
<feature type="compositionally biased region" description="Polar residues" evidence="2">
    <location>
        <begin position="755"/>
        <end position="765"/>
    </location>
</feature>
<dbReference type="Pfam" id="PF12881">
    <property type="entry name" value="NUT"/>
    <property type="match status" value="2"/>
</dbReference>
<evidence type="ECO:0000256" key="1">
    <source>
        <dbReference type="ARBA" id="ARBA00010586"/>
    </source>
</evidence>
<dbReference type="Proteomes" id="UP000694915">
    <property type="component" value="Chromosome 14"/>
</dbReference>
<evidence type="ECO:0000313" key="4">
    <source>
        <dbReference type="Proteomes" id="UP000694915"/>
    </source>
</evidence>
<sequence length="1112" mass="119147">MMASDRTSPLPGPDMAMKPGAGLPPFPVLPFAPATPVPPDQSLWEPSPQPPIPSAFSPGNPLLLSAFPSPLLMTGEGGSGPSVAGTGQVIVKVKTKVGPAEPSQTQNLIVTQTALNWITSGTPCGGQEGPPPRYVTASNVKTILPAVAVRVSQEGPAGLPLQALPSAAQLAPIVPLEKSWPETQAATMEGGPVATRKPSQGDLAYASKGVYENYRRWQRYKVLARTHLSQSPDAEALSCFLIPVLRSLARLKPTMTLEEGLPRALQEWERTSNFDRMIFYEMAEKFMEFEAEEEMQIQNAQLMNGSQGLAPGTPLKLDPGPLVPEVCQQPVYIPKKAASKTRAPRRRQRKTQRPPLPEAPKEAPPEAVQEYIDIMEGLTGSHLDTGKAEDEEGQLEDAGMYPDLSLLNYIDELCSQEVFVSKVEAVIHPQFLADLLSPEKQRDPLALIEELEQEEGLTLVQLVQKRLSALEEEDAQAPLSCSGAQSDSSPSVSDEDEDGGRRLRSSPGLQGPAGTVHIGKSASPGKQAREMYGGQEQALGGPRGVHEDGNTLLPSSSLDLQLELTASPGMQVPLGVGRKGSGKVIKQFSEHHEGHLGGPGSSGNYPVADGNPESLPFCWQEGPQPMRASNLDVGLTEPVPLQGLELESQALGLQLRQQIRGVGVLTQGRDPSAVSQEGSSRAMWGGDRGPAMVQSYDQNHCPGAAGNLDSVSLSPGVWLSSDMDAIHLEFPLQIERVIDSSQDWACIREDQTLSSRNSVSPSPRKTTVPEGVGNTVVPRGGTDVPAVLEKKTSCSLPGSLTVSGPTLRFKEHRELSPEIIPDLSDLWAEGCSPLLETFDTTLGASRNTLIPTCQDNLLIHGTQDTSFPQARPEAESKDNLLFPLLENIEHVNILDVRSDDGPQPGISRDCCSSSFNSCNLQGEGREDTASSKPVTLVPLQGSQESYPLETTKPTSHQGLGSTSPRGGTRDALVLRDISSRETGSSADRAKGTEKEEEEDEELSNFAYLLASKLSLSSEGLPLSTCHVSGSQGVQKISYVSARVDDLDQPSSSFCTPGKEALVGSPATAVERPQPGSSGQKPLALGIMQLPQIRKRRCDGFATSKRKKRRRSQ</sequence>
<name>A0ABM0LE57_MICOH</name>
<dbReference type="RefSeq" id="XP_005364293.2">
    <property type="nucleotide sequence ID" value="XM_005364236.2"/>
</dbReference>
<reference evidence="5" key="1">
    <citation type="submission" date="2025-08" db="UniProtKB">
        <authorList>
            <consortium name="RefSeq"/>
        </authorList>
    </citation>
    <scope>IDENTIFICATION</scope>
</reference>
<evidence type="ECO:0000313" key="5">
    <source>
        <dbReference type="RefSeq" id="XP_005364293.2"/>
    </source>
</evidence>
<dbReference type="PANTHER" id="PTHR22879:SF13">
    <property type="entry name" value="NUT FAMILY MEMBER 1"/>
    <property type="match status" value="1"/>
</dbReference>
<feature type="domain" description="Nuclear Testis protein N-terminal" evidence="3">
    <location>
        <begin position="897"/>
        <end position="1109"/>
    </location>
</feature>
<organism evidence="4 5">
    <name type="scientific">Microtus ochrogaster</name>
    <name type="common">Prairie vole</name>
    <dbReference type="NCBI Taxonomy" id="79684"/>
    <lineage>
        <taxon>Eukaryota</taxon>
        <taxon>Metazoa</taxon>
        <taxon>Chordata</taxon>
        <taxon>Craniata</taxon>
        <taxon>Vertebrata</taxon>
        <taxon>Euteleostomi</taxon>
        <taxon>Mammalia</taxon>
        <taxon>Eutheria</taxon>
        <taxon>Euarchontoglires</taxon>
        <taxon>Glires</taxon>
        <taxon>Rodentia</taxon>
        <taxon>Myomorpha</taxon>
        <taxon>Muroidea</taxon>
        <taxon>Cricetidae</taxon>
        <taxon>Arvicolinae</taxon>
        <taxon>Microtus</taxon>
    </lineage>
</organism>
<comment type="similarity">
    <text evidence="1">Belongs to the NUT family.</text>
</comment>
<feature type="region of interest" description="Disordered" evidence="2">
    <location>
        <begin position="755"/>
        <end position="781"/>
    </location>
</feature>